<dbReference type="PROSITE" id="PS51352">
    <property type="entry name" value="THIOREDOXIN_2"/>
    <property type="match status" value="1"/>
</dbReference>
<dbReference type="InterPro" id="IPR036249">
    <property type="entry name" value="Thioredoxin-like_sf"/>
</dbReference>
<evidence type="ECO:0000256" key="5">
    <source>
        <dbReference type="SAM" id="SignalP"/>
    </source>
</evidence>
<keyword evidence="2" id="KW-0201">Cytochrome c-type biogenesis</keyword>
<name>A0A858R3Q6_9PROT</name>
<evidence type="ECO:0000259" key="6">
    <source>
        <dbReference type="PROSITE" id="PS51352"/>
    </source>
</evidence>
<evidence type="ECO:0000256" key="1">
    <source>
        <dbReference type="ARBA" id="ARBA00004196"/>
    </source>
</evidence>
<dbReference type="InterPro" id="IPR013740">
    <property type="entry name" value="Redoxin"/>
</dbReference>
<feature type="region of interest" description="Disordered" evidence="4">
    <location>
        <begin position="30"/>
        <end position="49"/>
    </location>
</feature>
<dbReference type="PANTHER" id="PTHR42852:SF13">
    <property type="entry name" value="PROTEIN DIPZ"/>
    <property type="match status" value="1"/>
</dbReference>
<dbReference type="KEGG" id="acru:HHL28_00675"/>
<evidence type="ECO:0000313" key="8">
    <source>
        <dbReference type="Proteomes" id="UP000501891"/>
    </source>
</evidence>
<keyword evidence="8" id="KW-1185">Reference proteome</keyword>
<evidence type="ECO:0000256" key="3">
    <source>
        <dbReference type="ARBA" id="ARBA00023284"/>
    </source>
</evidence>
<dbReference type="PANTHER" id="PTHR42852">
    <property type="entry name" value="THIOL:DISULFIDE INTERCHANGE PROTEIN DSBE"/>
    <property type="match status" value="1"/>
</dbReference>
<evidence type="ECO:0000256" key="4">
    <source>
        <dbReference type="SAM" id="MobiDB-lite"/>
    </source>
</evidence>
<dbReference type="EMBL" id="CP051775">
    <property type="protein sequence ID" value="QJE71823.1"/>
    <property type="molecule type" value="Genomic_DNA"/>
</dbReference>
<feature type="signal peptide" evidence="5">
    <location>
        <begin position="1"/>
        <end position="21"/>
    </location>
</feature>
<feature type="domain" description="Thioredoxin" evidence="6">
    <location>
        <begin position="62"/>
        <end position="198"/>
    </location>
</feature>
<dbReference type="GO" id="GO:0030313">
    <property type="term" value="C:cell envelope"/>
    <property type="evidence" value="ECO:0007669"/>
    <property type="project" value="UniProtKB-SubCell"/>
</dbReference>
<dbReference type="Pfam" id="PF08534">
    <property type="entry name" value="Redoxin"/>
    <property type="match status" value="1"/>
</dbReference>
<dbReference type="InterPro" id="IPR013766">
    <property type="entry name" value="Thioredoxin_domain"/>
</dbReference>
<evidence type="ECO:0000256" key="2">
    <source>
        <dbReference type="ARBA" id="ARBA00022748"/>
    </source>
</evidence>
<evidence type="ECO:0000313" key="7">
    <source>
        <dbReference type="EMBL" id="QJE71823.1"/>
    </source>
</evidence>
<dbReference type="GO" id="GO:0017004">
    <property type="term" value="P:cytochrome complex assembly"/>
    <property type="evidence" value="ECO:0007669"/>
    <property type="project" value="UniProtKB-KW"/>
</dbReference>
<feature type="compositionally biased region" description="Low complexity" evidence="4">
    <location>
        <begin position="31"/>
        <end position="40"/>
    </location>
</feature>
<protein>
    <submittedName>
        <fullName evidence="7">TlpA family protein disulfide reductase</fullName>
    </submittedName>
</protein>
<keyword evidence="3" id="KW-0676">Redox-active center</keyword>
<dbReference type="Proteomes" id="UP000501891">
    <property type="component" value="Chromosome"/>
</dbReference>
<keyword evidence="5" id="KW-0732">Signal</keyword>
<dbReference type="Gene3D" id="3.40.30.10">
    <property type="entry name" value="Glutaredoxin"/>
    <property type="match status" value="1"/>
</dbReference>
<dbReference type="PROSITE" id="PS51257">
    <property type="entry name" value="PROKAR_LIPOPROTEIN"/>
    <property type="match status" value="1"/>
</dbReference>
<dbReference type="CDD" id="cd02966">
    <property type="entry name" value="TlpA_like_family"/>
    <property type="match status" value="1"/>
</dbReference>
<dbReference type="PROSITE" id="PS00194">
    <property type="entry name" value="THIOREDOXIN_1"/>
    <property type="match status" value="1"/>
</dbReference>
<organism evidence="7 8">
    <name type="scientific">Aerophototrophica crusticola</name>
    <dbReference type="NCBI Taxonomy" id="1709002"/>
    <lineage>
        <taxon>Bacteria</taxon>
        <taxon>Pseudomonadati</taxon>
        <taxon>Pseudomonadota</taxon>
        <taxon>Alphaproteobacteria</taxon>
        <taxon>Rhodospirillales</taxon>
        <taxon>Rhodospirillaceae</taxon>
        <taxon>Aerophototrophica</taxon>
    </lineage>
</organism>
<reference evidence="7" key="1">
    <citation type="submission" date="2020-04" db="EMBL/GenBank/DDBJ databases">
        <title>A desert anoxygenic phototrophic bacterium fixes CO2 using RubisCO under aerobic conditions.</title>
        <authorList>
            <person name="Tang K."/>
        </authorList>
    </citation>
    <scope>NUCLEOTIDE SEQUENCE [LARGE SCALE GENOMIC DNA]</scope>
    <source>
        <strain evidence="7">MIMtkB3</strain>
    </source>
</reference>
<dbReference type="SUPFAM" id="SSF52833">
    <property type="entry name" value="Thioredoxin-like"/>
    <property type="match status" value="1"/>
</dbReference>
<feature type="chain" id="PRO_5032648094" evidence="5">
    <location>
        <begin position="22"/>
        <end position="198"/>
    </location>
</feature>
<sequence length="198" mass="21009">MAILRRTATVILAAACMLALSGCGDDGANRAADTATTAPKPAIPTPAGLPEFKGESRSFAYTEGRPAAPAFTFKDADGKDLTLADRKGKVLLVNLWATWCAPCVKEMPSLDRLQAELGGADFEVVAISLDRGGLTEVKPFFDANGIKALAPYLDPQMTAMKAAQPLPGLPTSILVDREGREVGRLPGAADWSGRRRRR</sequence>
<comment type="subcellular location">
    <subcellularLocation>
        <location evidence="1">Cell envelope</location>
    </subcellularLocation>
</comment>
<accession>A0A858R3Q6</accession>
<proteinExistence type="predicted"/>
<dbReference type="InterPro" id="IPR050553">
    <property type="entry name" value="Thioredoxin_ResA/DsbE_sf"/>
</dbReference>
<dbReference type="GO" id="GO:0015036">
    <property type="term" value="F:disulfide oxidoreductase activity"/>
    <property type="evidence" value="ECO:0007669"/>
    <property type="project" value="UniProtKB-ARBA"/>
</dbReference>
<gene>
    <name evidence="7" type="ORF">HHL28_00675</name>
</gene>
<dbReference type="InterPro" id="IPR017937">
    <property type="entry name" value="Thioredoxin_CS"/>
</dbReference>
<dbReference type="AlphaFoldDB" id="A0A858R3Q6"/>